<comment type="caution">
    <text evidence="1">The sequence shown here is derived from an EMBL/GenBank/DDBJ whole genome shotgun (WGS) entry which is preliminary data.</text>
</comment>
<dbReference type="EMBL" id="JAIWYP010000004">
    <property type="protein sequence ID" value="KAH3834375.1"/>
    <property type="molecule type" value="Genomic_DNA"/>
</dbReference>
<evidence type="ECO:0000313" key="2">
    <source>
        <dbReference type="Proteomes" id="UP000828390"/>
    </source>
</evidence>
<gene>
    <name evidence="1" type="ORF">DPMN_107698</name>
</gene>
<dbReference type="Proteomes" id="UP000828390">
    <property type="component" value="Unassembled WGS sequence"/>
</dbReference>
<reference evidence="1" key="2">
    <citation type="submission" date="2020-11" db="EMBL/GenBank/DDBJ databases">
        <authorList>
            <person name="McCartney M.A."/>
            <person name="Auch B."/>
            <person name="Kono T."/>
            <person name="Mallez S."/>
            <person name="Becker A."/>
            <person name="Gohl D.M."/>
            <person name="Silverstein K.A.T."/>
            <person name="Koren S."/>
            <person name="Bechman K.B."/>
            <person name="Herman A."/>
            <person name="Abrahante J.E."/>
            <person name="Garbe J."/>
        </authorList>
    </citation>
    <scope>NUCLEOTIDE SEQUENCE</scope>
    <source>
        <strain evidence="1">Duluth1</strain>
        <tissue evidence="1">Whole animal</tissue>
    </source>
</reference>
<dbReference type="AlphaFoldDB" id="A0A9D4QL69"/>
<proteinExistence type="predicted"/>
<name>A0A9D4QL69_DREPO</name>
<accession>A0A9D4QL69</accession>
<sequence>MVNEDIQRHNYGRRKRGLATFSKEISESNYSQNWNPPCHRKGRCPVPTGEVLKKQILNLYVLHGV</sequence>
<protein>
    <submittedName>
        <fullName evidence="1">Uncharacterized protein</fullName>
    </submittedName>
</protein>
<organism evidence="1 2">
    <name type="scientific">Dreissena polymorpha</name>
    <name type="common">Zebra mussel</name>
    <name type="synonym">Mytilus polymorpha</name>
    <dbReference type="NCBI Taxonomy" id="45954"/>
    <lineage>
        <taxon>Eukaryota</taxon>
        <taxon>Metazoa</taxon>
        <taxon>Spiralia</taxon>
        <taxon>Lophotrochozoa</taxon>
        <taxon>Mollusca</taxon>
        <taxon>Bivalvia</taxon>
        <taxon>Autobranchia</taxon>
        <taxon>Heteroconchia</taxon>
        <taxon>Euheterodonta</taxon>
        <taxon>Imparidentia</taxon>
        <taxon>Neoheterodontei</taxon>
        <taxon>Myida</taxon>
        <taxon>Dreissenoidea</taxon>
        <taxon>Dreissenidae</taxon>
        <taxon>Dreissena</taxon>
    </lineage>
</organism>
<reference evidence="1" key="1">
    <citation type="journal article" date="2019" name="bioRxiv">
        <title>The Genome of the Zebra Mussel, Dreissena polymorpha: A Resource for Invasive Species Research.</title>
        <authorList>
            <person name="McCartney M.A."/>
            <person name="Auch B."/>
            <person name="Kono T."/>
            <person name="Mallez S."/>
            <person name="Zhang Y."/>
            <person name="Obille A."/>
            <person name="Becker A."/>
            <person name="Abrahante J.E."/>
            <person name="Garbe J."/>
            <person name="Badalamenti J.P."/>
            <person name="Herman A."/>
            <person name="Mangelson H."/>
            <person name="Liachko I."/>
            <person name="Sullivan S."/>
            <person name="Sone E.D."/>
            <person name="Koren S."/>
            <person name="Silverstein K.A.T."/>
            <person name="Beckman K.B."/>
            <person name="Gohl D.M."/>
        </authorList>
    </citation>
    <scope>NUCLEOTIDE SEQUENCE</scope>
    <source>
        <strain evidence="1">Duluth1</strain>
        <tissue evidence="1">Whole animal</tissue>
    </source>
</reference>
<keyword evidence="2" id="KW-1185">Reference proteome</keyword>
<evidence type="ECO:0000313" key="1">
    <source>
        <dbReference type="EMBL" id="KAH3834375.1"/>
    </source>
</evidence>